<gene>
    <name evidence="1" type="ORF">P255_01207</name>
</gene>
<dbReference type="HOGENOM" id="CLU_3131161_0_0_6"/>
<proteinExistence type="predicted"/>
<dbReference type="EMBL" id="AYEU01000005">
    <property type="protein sequence ID" value="ESK51778.1"/>
    <property type="molecule type" value="Genomic_DNA"/>
</dbReference>
<comment type="caution">
    <text evidence="1">The sequence shown here is derived from an EMBL/GenBank/DDBJ whole genome shotgun (WGS) entry which is preliminary data.</text>
</comment>
<name>V2UBD5_9GAMM</name>
<dbReference type="PATRIC" id="fig|1341683.3.peg.1195"/>
<accession>V2UBD5</accession>
<organism evidence="1 2">
    <name type="scientific">Acinetobacter brisouii CIP 110357</name>
    <dbReference type="NCBI Taxonomy" id="1341683"/>
    <lineage>
        <taxon>Bacteria</taxon>
        <taxon>Pseudomonadati</taxon>
        <taxon>Pseudomonadota</taxon>
        <taxon>Gammaproteobacteria</taxon>
        <taxon>Moraxellales</taxon>
        <taxon>Moraxellaceae</taxon>
        <taxon>Acinetobacter</taxon>
    </lineage>
</organism>
<dbReference type="Proteomes" id="UP000018418">
    <property type="component" value="Unassembled WGS sequence"/>
</dbReference>
<reference evidence="1 2" key="1">
    <citation type="submission" date="2013-10" db="EMBL/GenBank/DDBJ databases">
        <title>The Genome Sequence of Acinetobacter brisouii CIP 110357.</title>
        <authorList>
            <consortium name="The Broad Institute Genomics Platform"/>
            <consortium name="The Broad Institute Genome Sequencing Center for Infectious Disease"/>
            <person name="Cerqueira G."/>
            <person name="Feldgarden M."/>
            <person name="Courvalin P."/>
            <person name="Grillot-Courvalin C."/>
            <person name="Clermont D."/>
            <person name="Rocha E."/>
            <person name="Yoon E.-J."/>
            <person name="Nemec A."/>
            <person name="Young S.K."/>
            <person name="Zeng Q."/>
            <person name="Gargeya S."/>
            <person name="Fitzgerald M."/>
            <person name="Abouelleil A."/>
            <person name="Alvarado L."/>
            <person name="Berlin A.M."/>
            <person name="Chapman S.B."/>
            <person name="Gainer-Dewar J."/>
            <person name="Goldberg J."/>
            <person name="Gnerre S."/>
            <person name="Griggs A."/>
            <person name="Gujja S."/>
            <person name="Hansen M."/>
            <person name="Howarth C."/>
            <person name="Imamovic A."/>
            <person name="Ireland A."/>
            <person name="Larimer J."/>
            <person name="McCowan C."/>
            <person name="Murphy C."/>
            <person name="Pearson M."/>
            <person name="Poon T.W."/>
            <person name="Priest M."/>
            <person name="Roberts A."/>
            <person name="Saif S."/>
            <person name="Shea T."/>
            <person name="Sykes S."/>
            <person name="Wortman J."/>
            <person name="Nusbaum C."/>
            <person name="Birren B."/>
        </authorList>
    </citation>
    <scope>NUCLEOTIDE SEQUENCE [LARGE SCALE GENOMIC DNA]</scope>
    <source>
        <strain evidence="1 2">CIP 110357</strain>
    </source>
</reference>
<dbReference type="AlphaFoldDB" id="V2UBD5"/>
<protein>
    <submittedName>
        <fullName evidence="1">Uncharacterized protein</fullName>
    </submittedName>
</protein>
<evidence type="ECO:0000313" key="1">
    <source>
        <dbReference type="EMBL" id="ESK51778.1"/>
    </source>
</evidence>
<evidence type="ECO:0000313" key="2">
    <source>
        <dbReference type="Proteomes" id="UP000018418"/>
    </source>
</evidence>
<sequence>MYGETATPAEISDLPDTTQVQTEVTPQMIPLSLKKILCVGLVSIEFSLR</sequence>
<keyword evidence="2" id="KW-1185">Reference proteome</keyword>